<protein>
    <submittedName>
        <fullName evidence="1">Cytochrome P450 4C1-like</fullName>
    </submittedName>
</protein>
<gene>
    <name evidence="1" type="ORF">V1478_004378</name>
</gene>
<organism evidence="1 2">
    <name type="scientific">Vespula squamosa</name>
    <name type="common">Southern yellow jacket</name>
    <name type="synonym">Wasp</name>
    <dbReference type="NCBI Taxonomy" id="30214"/>
    <lineage>
        <taxon>Eukaryota</taxon>
        <taxon>Metazoa</taxon>
        <taxon>Ecdysozoa</taxon>
        <taxon>Arthropoda</taxon>
        <taxon>Hexapoda</taxon>
        <taxon>Insecta</taxon>
        <taxon>Pterygota</taxon>
        <taxon>Neoptera</taxon>
        <taxon>Endopterygota</taxon>
        <taxon>Hymenoptera</taxon>
        <taxon>Apocrita</taxon>
        <taxon>Aculeata</taxon>
        <taxon>Vespoidea</taxon>
        <taxon>Vespidae</taxon>
        <taxon>Vespinae</taxon>
        <taxon>Vespula</taxon>
    </lineage>
</organism>
<comment type="caution">
    <text evidence="1">The sequence shown here is derived from an EMBL/GenBank/DDBJ whole genome shotgun (WGS) entry which is preliminary data.</text>
</comment>
<evidence type="ECO:0000313" key="2">
    <source>
        <dbReference type="Proteomes" id="UP001607302"/>
    </source>
</evidence>
<proteinExistence type="predicted"/>
<dbReference type="Proteomes" id="UP001607302">
    <property type="component" value="Unassembled WGS sequence"/>
</dbReference>
<sequence length="150" mass="17413">MFCIRMSITIEKKPNTNKIYPDKLYYTLWAAKLEFAVISFNGMNKVRTPIVQYFLNKLHMYNTIKGIQKHIQLSQMLLCFLAIPKIVLSNLNVTENSEHYKYIKPFAGNGLFSAPGKIEGSNIFSSLYRLKSHMDAFVKHSTVLMKNWKL</sequence>
<name>A0ABD2BHM1_VESSQ</name>
<dbReference type="AlphaFoldDB" id="A0ABD2BHM1"/>
<reference evidence="1 2" key="1">
    <citation type="journal article" date="2024" name="Ann. Entomol. Soc. Am.">
        <title>Genomic analyses of the southern and eastern yellowjacket wasps (Hymenoptera: Vespidae) reveal evolutionary signatures of social life.</title>
        <authorList>
            <person name="Catto M.A."/>
            <person name="Caine P.B."/>
            <person name="Orr S.E."/>
            <person name="Hunt B.G."/>
            <person name="Goodisman M.A.D."/>
        </authorList>
    </citation>
    <scope>NUCLEOTIDE SEQUENCE [LARGE SCALE GENOMIC DNA]</scope>
    <source>
        <strain evidence="1">233</strain>
        <tissue evidence="1">Head and thorax</tissue>
    </source>
</reference>
<evidence type="ECO:0000313" key="1">
    <source>
        <dbReference type="EMBL" id="KAL2732119.1"/>
    </source>
</evidence>
<keyword evidence="2" id="KW-1185">Reference proteome</keyword>
<accession>A0ABD2BHM1</accession>
<dbReference type="EMBL" id="JAUDFV010000096">
    <property type="protein sequence ID" value="KAL2732119.1"/>
    <property type="molecule type" value="Genomic_DNA"/>
</dbReference>